<evidence type="ECO:0000256" key="9">
    <source>
        <dbReference type="ARBA" id="ARBA00023136"/>
    </source>
</evidence>
<evidence type="ECO:0000256" key="4">
    <source>
        <dbReference type="ARBA" id="ARBA00022475"/>
    </source>
</evidence>
<dbReference type="PIRSF" id="PIRSF016636">
    <property type="entry name" value="AlgI_DltB"/>
    <property type="match status" value="1"/>
</dbReference>
<evidence type="ECO:0000256" key="2">
    <source>
        <dbReference type="ARBA" id="ARBA00005182"/>
    </source>
</evidence>
<dbReference type="PANTHER" id="PTHR13285:SF23">
    <property type="entry name" value="TEICHOIC ACID D-ALANYLTRANSFERASE"/>
    <property type="match status" value="1"/>
</dbReference>
<dbReference type="EMBL" id="CAJFCI010000032">
    <property type="protein sequence ID" value="CAD5107306.1"/>
    <property type="molecule type" value="Genomic_DNA"/>
</dbReference>
<dbReference type="PIRSF" id="PIRSF500217">
    <property type="entry name" value="AlgI"/>
    <property type="match status" value="1"/>
</dbReference>
<dbReference type="InterPro" id="IPR004299">
    <property type="entry name" value="MBOAT_fam"/>
</dbReference>
<keyword evidence="5 11" id="KW-0808">Transferase</keyword>
<feature type="transmembrane region" description="Helical" evidence="12">
    <location>
        <begin position="153"/>
        <end position="172"/>
    </location>
</feature>
<dbReference type="AlphaFoldDB" id="A0A7U7I8M8"/>
<dbReference type="InterPro" id="IPR051085">
    <property type="entry name" value="MB_O-acyltransferase"/>
</dbReference>
<evidence type="ECO:0000256" key="6">
    <source>
        <dbReference type="ARBA" id="ARBA00022692"/>
    </source>
</evidence>
<evidence type="ECO:0000313" key="14">
    <source>
        <dbReference type="Proteomes" id="UP000583387"/>
    </source>
</evidence>
<evidence type="ECO:0000256" key="5">
    <source>
        <dbReference type="ARBA" id="ARBA00022679"/>
    </source>
</evidence>
<keyword evidence="7 11" id="KW-0016">Alginate biosynthesis</keyword>
<dbReference type="PANTHER" id="PTHR13285">
    <property type="entry name" value="ACYLTRANSFERASE"/>
    <property type="match status" value="1"/>
</dbReference>
<protein>
    <recommendedName>
        <fullName evidence="11">Probable alginate O-acetylase</fullName>
        <ecNumber evidence="11">2.3.1.-</ecNumber>
    </recommendedName>
</protein>
<evidence type="ECO:0000256" key="8">
    <source>
        <dbReference type="ARBA" id="ARBA00022989"/>
    </source>
</evidence>
<comment type="pathway">
    <text evidence="2 11">Glycan biosynthesis; alginate biosynthesis.</text>
</comment>
<keyword evidence="8 12" id="KW-1133">Transmembrane helix</keyword>
<keyword evidence="11" id="KW-0997">Cell inner membrane</keyword>
<gene>
    <name evidence="13" type="primary">patA_1</name>
    <name evidence="13" type="ORF">PSEWESI4_01577</name>
</gene>
<evidence type="ECO:0000256" key="12">
    <source>
        <dbReference type="SAM" id="Phobius"/>
    </source>
</evidence>
<keyword evidence="9 11" id="KW-0472">Membrane</keyword>
<dbReference type="GO" id="GO:0042121">
    <property type="term" value="P:alginic acid biosynthetic process"/>
    <property type="evidence" value="ECO:0007669"/>
    <property type="project" value="UniProtKB-UniRule"/>
</dbReference>
<feature type="transmembrane region" description="Helical" evidence="12">
    <location>
        <begin position="400"/>
        <end position="426"/>
    </location>
</feature>
<dbReference type="UniPathway" id="UPA00286"/>
<keyword evidence="10 11" id="KW-0012">Acyltransferase</keyword>
<evidence type="ECO:0000256" key="1">
    <source>
        <dbReference type="ARBA" id="ARBA00004429"/>
    </source>
</evidence>
<comment type="caution">
    <text evidence="13">The sequence shown here is derived from an EMBL/GenBank/DDBJ whole genome shotgun (WGS) entry which is preliminary data.</text>
</comment>
<dbReference type="GO" id="GO:0005886">
    <property type="term" value="C:plasma membrane"/>
    <property type="evidence" value="ECO:0007669"/>
    <property type="project" value="UniProtKB-SubCell"/>
</dbReference>
<keyword evidence="14" id="KW-1185">Reference proteome</keyword>
<dbReference type="Proteomes" id="UP000583387">
    <property type="component" value="Unassembled WGS sequence"/>
</dbReference>
<proteinExistence type="inferred from homology"/>
<evidence type="ECO:0000256" key="10">
    <source>
        <dbReference type="ARBA" id="ARBA00023315"/>
    </source>
</evidence>
<feature type="transmembrane region" description="Helical" evidence="12">
    <location>
        <begin position="320"/>
        <end position="341"/>
    </location>
</feature>
<evidence type="ECO:0000256" key="7">
    <source>
        <dbReference type="ARBA" id="ARBA00022841"/>
    </source>
</evidence>
<evidence type="ECO:0000256" key="3">
    <source>
        <dbReference type="ARBA" id="ARBA00010323"/>
    </source>
</evidence>
<dbReference type="Pfam" id="PF03062">
    <property type="entry name" value="MBOAT"/>
    <property type="match status" value="1"/>
</dbReference>
<feature type="transmembrane region" description="Helical" evidence="12">
    <location>
        <begin position="7"/>
        <end position="23"/>
    </location>
</feature>
<name>A0A7U7I8M8_9GAMM</name>
<feature type="transmembrane region" description="Helical" evidence="12">
    <location>
        <begin position="76"/>
        <end position="95"/>
    </location>
</feature>
<dbReference type="InterPro" id="IPR024194">
    <property type="entry name" value="Ac/AlaTfrase_AlgI/DltB"/>
</dbReference>
<comment type="subcellular location">
    <subcellularLocation>
        <location evidence="1">Cell inner membrane</location>
        <topology evidence="1">Multi-pass membrane protein</topology>
    </subcellularLocation>
</comment>
<keyword evidence="4 11" id="KW-1003">Cell membrane</keyword>
<sequence length="475" mass="54220">MIFTSNVFLFLFLPVFLIVYYLVKDSWRSYVIVLGSYLFYAWWRPDFLLLFVAISYWNYWFGLRIKACLDRDDKRLAFRLLTVGVIGDLAALGYFKYANFGVEVIAAALAPLGINTFTLEHIILPLGISFYVFQAISYIVDIYRKQAEPTNRFVDFAAFIALFPQLIAGPILRYNQMDQQLRQRTHSLELFSLGACRFMLGFVKKVLIADSLAPMNTLFMGEPDLQMADAWFGVAVSLLQLYFDFSGYSDMAIGLGMMMGFRFPENFNQPFLCQSLTEFWRRWHLTLADFLRDYVYLPIVRSRKVGADGALFLTMMLSGFWHGASFSFIGFGLYFGFFMVLERKLGLTTKIDAPYKLWRNLLAMTMVVFCMPLFVAGNLDRAIEIYIGMLGLRGLGGLELYYIGTSALTMSFVLVALAWIVGAGVLNRRFYAGHKEGYLMQHVGGLSAVLLWAAFGLSISRLAANSFSPFLYFQF</sequence>
<feature type="transmembrane region" description="Helical" evidence="12">
    <location>
        <begin position="438"/>
        <end position="459"/>
    </location>
</feature>
<evidence type="ECO:0000313" key="13">
    <source>
        <dbReference type="EMBL" id="CAD5107306.1"/>
    </source>
</evidence>
<accession>A0A7U7I8M8</accession>
<feature type="transmembrane region" description="Helical" evidence="12">
    <location>
        <begin position="122"/>
        <end position="141"/>
    </location>
</feature>
<dbReference type="GO" id="GO:0016746">
    <property type="term" value="F:acyltransferase activity"/>
    <property type="evidence" value="ECO:0007669"/>
    <property type="project" value="UniProtKB-KW"/>
</dbReference>
<dbReference type="InterPro" id="IPR028362">
    <property type="entry name" value="AlgI"/>
</dbReference>
<feature type="transmembrane region" description="Helical" evidence="12">
    <location>
        <begin position="29"/>
        <end position="56"/>
    </location>
</feature>
<feature type="transmembrane region" description="Helical" evidence="12">
    <location>
        <begin position="361"/>
        <end position="380"/>
    </location>
</feature>
<dbReference type="EC" id="2.3.1.-" evidence="11"/>
<keyword evidence="6 11" id="KW-0812">Transmembrane</keyword>
<organism evidence="13 14">
    <name type="scientific">Zestomonas carbonaria</name>
    <dbReference type="NCBI Taxonomy" id="2762745"/>
    <lineage>
        <taxon>Bacteria</taxon>
        <taxon>Pseudomonadati</taxon>
        <taxon>Pseudomonadota</taxon>
        <taxon>Gammaproteobacteria</taxon>
        <taxon>Pseudomonadales</taxon>
        <taxon>Pseudomonadaceae</taxon>
        <taxon>Zestomonas</taxon>
    </lineage>
</organism>
<comment type="similarity">
    <text evidence="3 11">Belongs to the membrane-bound acyltransferase family.</text>
</comment>
<dbReference type="RefSeq" id="WP_187670655.1">
    <property type="nucleotide sequence ID" value="NZ_CAJFCI010000032.1"/>
</dbReference>
<evidence type="ECO:0000256" key="11">
    <source>
        <dbReference type="PIRNR" id="PIRNR016636"/>
    </source>
</evidence>
<reference evidence="13 14" key="1">
    <citation type="submission" date="2020-08" db="EMBL/GenBank/DDBJ databases">
        <authorList>
            <person name="Criscuolo A."/>
        </authorList>
    </citation>
    <scope>NUCLEOTIDE SEQUENCE [LARGE SCALE GENOMIC DNA]</scope>
    <source>
        <strain evidence="13">CIP111764</strain>
    </source>
</reference>